<evidence type="ECO:0000256" key="2">
    <source>
        <dbReference type="SAM" id="Phobius"/>
    </source>
</evidence>
<keyword evidence="5" id="KW-1185">Reference proteome</keyword>
<feature type="region of interest" description="Disordered" evidence="1">
    <location>
        <begin position="119"/>
        <end position="139"/>
    </location>
</feature>
<dbReference type="Pfam" id="PF05036">
    <property type="entry name" value="SPOR"/>
    <property type="match status" value="1"/>
</dbReference>
<name>A0ABS7PXE6_9SPHN</name>
<sequence>MTDTDREGLELSEEDRLPWLEAVEDADEEEGISPAKLAGGVIGALVALGVVIAGVWWIKDRNAQADGDGTLIAAAEGEYKVKPDQPGGMKVEGQGDASFATSEGAEATGKIDTNAVPEAPVAPVRTPPPAKPAVERPVAGGPAATVKVADGGKMPAPAAKPAPAPKPATGPAGSVIQLGAYGSEAIANQSWTTMSKRFSFLAPLAKTITTVKVGSNTFYRLRVDAGSPAQASSLCGKLKVAGETCMIATN</sequence>
<keyword evidence="2" id="KW-1133">Transmembrane helix</keyword>
<dbReference type="RefSeq" id="WP_222993174.1">
    <property type="nucleotide sequence ID" value="NZ_JAINVV010000014.1"/>
</dbReference>
<gene>
    <name evidence="4" type="ORF">K7G82_26940</name>
</gene>
<dbReference type="InterPro" id="IPR007730">
    <property type="entry name" value="SPOR-like_dom"/>
</dbReference>
<feature type="transmembrane region" description="Helical" evidence="2">
    <location>
        <begin position="37"/>
        <end position="58"/>
    </location>
</feature>
<keyword evidence="2" id="KW-0472">Membrane</keyword>
<reference evidence="4 5" key="1">
    <citation type="submission" date="2021-08" db="EMBL/GenBank/DDBJ databases">
        <authorList>
            <person name="Tuo L."/>
        </authorList>
    </citation>
    <scope>NUCLEOTIDE SEQUENCE [LARGE SCALE GENOMIC DNA]</scope>
    <source>
        <strain evidence="4 5">JCM 31229</strain>
    </source>
</reference>
<organism evidence="4 5">
    <name type="scientific">Sphingomonas colocasiae</name>
    <dbReference type="NCBI Taxonomy" id="1848973"/>
    <lineage>
        <taxon>Bacteria</taxon>
        <taxon>Pseudomonadati</taxon>
        <taxon>Pseudomonadota</taxon>
        <taxon>Alphaproteobacteria</taxon>
        <taxon>Sphingomonadales</taxon>
        <taxon>Sphingomonadaceae</taxon>
        <taxon>Sphingomonas</taxon>
    </lineage>
</organism>
<accession>A0ABS7PXE6</accession>
<protein>
    <submittedName>
        <fullName evidence="4">SPOR domain-containing protein</fullName>
    </submittedName>
</protein>
<evidence type="ECO:0000259" key="3">
    <source>
        <dbReference type="Pfam" id="PF05036"/>
    </source>
</evidence>
<dbReference type="EMBL" id="JAINVV010000014">
    <property type="protein sequence ID" value="MBY8825966.1"/>
    <property type="molecule type" value="Genomic_DNA"/>
</dbReference>
<comment type="caution">
    <text evidence="4">The sequence shown here is derived from an EMBL/GenBank/DDBJ whole genome shotgun (WGS) entry which is preliminary data.</text>
</comment>
<evidence type="ECO:0000256" key="1">
    <source>
        <dbReference type="SAM" id="MobiDB-lite"/>
    </source>
</evidence>
<proteinExistence type="predicted"/>
<keyword evidence="2" id="KW-0812">Transmembrane</keyword>
<dbReference type="Proteomes" id="UP000706039">
    <property type="component" value="Unassembled WGS sequence"/>
</dbReference>
<evidence type="ECO:0000313" key="5">
    <source>
        <dbReference type="Proteomes" id="UP000706039"/>
    </source>
</evidence>
<evidence type="ECO:0000313" key="4">
    <source>
        <dbReference type="EMBL" id="MBY8825966.1"/>
    </source>
</evidence>
<feature type="domain" description="SPOR" evidence="3">
    <location>
        <begin position="175"/>
        <end position="247"/>
    </location>
</feature>